<evidence type="ECO:0000256" key="3">
    <source>
        <dbReference type="ARBA" id="ARBA00023125"/>
    </source>
</evidence>
<evidence type="ECO:0000256" key="4">
    <source>
        <dbReference type="ARBA" id="ARBA00023159"/>
    </source>
</evidence>
<keyword evidence="3" id="KW-0238">DNA-binding</keyword>
<dbReference type="Gene3D" id="3.40.190.10">
    <property type="entry name" value="Periplasmic binding protein-like II"/>
    <property type="match status" value="2"/>
</dbReference>
<proteinExistence type="inferred from homology"/>
<protein>
    <submittedName>
        <fullName evidence="7">LysR family transcriptional regulator</fullName>
    </submittedName>
</protein>
<dbReference type="GO" id="GO:0003677">
    <property type="term" value="F:DNA binding"/>
    <property type="evidence" value="ECO:0007669"/>
    <property type="project" value="UniProtKB-KW"/>
</dbReference>
<evidence type="ECO:0000256" key="5">
    <source>
        <dbReference type="ARBA" id="ARBA00023163"/>
    </source>
</evidence>
<evidence type="ECO:0000313" key="8">
    <source>
        <dbReference type="Proteomes" id="UP000622317"/>
    </source>
</evidence>
<dbReference type="InterPro" id="IPR036390">
    <property type="entry name" value="WH_DNA-bd_sf"/>
</dbReference>
<dbReference type="Gene3D" id="1.10.10.10">
    <property type="entry name" value="Winged helix-like DNA-binding domain superfamily/Winged helix DNA-binding domain"/>
    <property type="match status" value="1"/>
</dbReference>
<dbReference type="PRINTS" id="PR00039">
    <property type="entry name" value="HTHLYSR"/>
</dbReference>
<dbReference type="RefSeq" id="WP_191616123.1">
    <property type="nucleotide sequence ID" value="NZ_JACYFG010000006.1"/>
</dbReference>
<dbReference type="SUPFAM" id="SSF53850">
    <property type="entry name" value="Periplasmic binding protein-like II"/>
    <property type="match status" value="1"/>
</dbReference>
<dbReference type="InterPro" id="IPR000847">
    <property type="entry name" value="LysR_HTH_N"/>
</dbReference>
<dbReference type="EMBL" id="JACYFG010000006">
    <property type="protein sequence ID" value="MBD5779000.1"/>
    <property type="molecule type" value="Genomic_DNA"/>
</dbReference>
<accession>A0A927F8A0</accession>
<sequence>MNQSPSSIDSMEFTQLKCFIAVAREQSFTRAAKACNLSQPSLSYQISKLEEELGESLFNRKPKGVELSDSGRLLLDGAHRLVEEQEKIVSIFRMREELMSGDIRFGIIPTMAPYLLPPLLGTFRSEHPQVRLLARESRTSQLLKEVVEGELEFAVVSDVAPALLKRYSLHLSKLFDEPLALAVPHAHPSCSLEELTPDRIDENELILLSEGNCLRDQTVKLCQRSERKSPLECEQLPTQLSMVAAGLGVAIVPEMAIAKHQDKGVSFLPFKSPAPKRMIGLLKKRGGKLSPAASEFLKRLKKQSAS</sequence>
<dbReference type="InterPro" id="IPR005119">
    <property type="entry name" value="LysR_subst-bd"/>
</dbReference>
<evidence type="ECO:0000256" key="1">
    <source>
        <dbReference type="ARBA" id="ARBA00009437"/>
    </source>
</evidence>
<evidence type="ECO:0000313" key="7">
    <source>
        <dbReference type="EMBL" id="MBD5779000.1"/>
    </source>
</evidence>
<gene>
    <name evidence="7" type="ORF">IEN85_05810</name>
</gene>
<dbReference type="PROSITE" id="PS50931">
    <property type="entry name" value="HTH_LYSR"/>
    <property type="match status" value="1"/>
</dbReference>
<dbReference type="Pfam" id="PF00126">
    <property type="entry name" value="HTH_1"/>
    <property type="match status" value="1"/>
</dbReference>
<dbReference type="GO" id="GO:0032993">
    <property type="term" value="C:protein-DNA complex"/>
    <property type="evidence" value="ECO:0007669"/>
    <property type="project" value="TreeGrafter"/>
</dbReference>
<feature type="domain" description="HTH lysR-type" evidence="6">
    <location>
        <begin position="11"/>
        <end position="68"/>
    </location>
</feature>
<dbReference type="GO" id="GO:0003700">
    <property type="term" value="F:DNA-binding transcription factor activity"/>
    <property type="evidence" value="ECO:0007669"/>
    <property type="project" value="InterPro"/>
</dbReference>
<keyword evidence="2" id="KW-0805">Transcription regulation</keyword>
<keyword evidence="5" id="KW-0804">Transcription</keyword>
<comment type="similarity">
    <text evidence="1">Belongs to the LysR transcriptional regulatory family.</text>
</comment>
<dbReference type="PANTHER" id="PTHR30346:SF26">
    <property type="entry name" value="HYDROGEN PEROXIDE-INDUCIBLE GENES ACTIVATOR"/>
    <property type="match status" value="1"/>
</dbReference>
<evidence type="ECO:0000256" key="2">
    <source>
        <dbReference type="ARBA" id="ARBA00023015"/>
    </source>
</evidence>
<dbReference type="AlphaFoldDB" id="A0A927F8A0"/>
<dbReference type="Proteomes" id="UP000622317">
    <property type="component" value="Unassembled WGS sequence"/>
</dbReference>
<name>A0A927F8A0_9BACT</name>
<dbReference type="FunFam" id="1.10.10.10:FF:000001">
    <property type="entry name" value="LysR family transcriptional regulator"/>
    <property type="match status" value="1"/>
</dbReference>
<reference evidence="7" key="1">
    <citation type="submission" date="2020-09" db="EMBL/GenBank/DDBJ databases">
        <title>Pelagicoccus enzymogenes sp. nov. with an EPS production, isolated from marine sediment.</title>
        <authorList>
            <person name="Feng X."/>
        </authorList>
    </citation>
    <scope>NUCLEOTIDE SEQUENCE</scope>
    <source>
        <strain evidence="7">NFK12</strain>
    </source>
</reference>
<dbReference type="SUPFAM" id="SSF46785">
    <property type="entry name" value="Winged helix' DNA-binding domain"/>
    <property type="match status" value="1"/>
</dbReference>
<keyword evidence="4" id="KW-0010">Activator</keyword>
<keyword evidence="8" id="KW-1185">Reference proteome</keyword>
<dbReference type="InterPro" id="IPR036388">
    <property type="entry name" value="WH-like_DNA-bd_sf"/>
</dbReference>
<evidence type="ECO:0000259" key="6">
    <source>
        <dbReference type="PROSITE" id="PS50931"/>
    </source>
</evidence>
<dbReference type="Pfam" id="PF03466">
    <property type="entry name" value="LysR_substrate"/>
    <property type="match status" value="1"/>
</dbReference>
<comment type="caution">
    <text evidence="7">The sequence shown here is derived from an EMBL/GenBank/DDBJ whole genome shotgun (WGS) entry which is preliminary data.</text>
</comment>
<dbReference type="PANTHER" id="PTHR30346">
    <property type="entry name" value="TRANSCRIPTIONAL DUAL REGULATOR HCAR-RELATED"/>
    <property type="match status" value="1"/>
</dbReference>
<organism evidence="7 8">
    <name type="scientific">Pelagicoccus enzymogenes</name>
    <dbReference type="NCBI Taxonomy" id="2773457"/>
    <lineage>
        <taxon>Bacteria</taxon>
        <taxon>Pseudomonadati</taxon>
        <taxon>Verrucomicrobiota</taxon>
        <taxon>Opitutia</taxon>
        <taxon>Puniceicoccales</taxon>
        <taxon>Pelagicoccaceae</taxon>
        <taxon>Pelagicoccus</taxon>
    </lineage>
</organism>